<reference evidence="2 3" key="1">
    <citation type="journal article" date="2013" name="Genome Biol. Evol.">
        <title>Complete genomes of two dipteran-associated spiroplasmas provided insights into the origin, dynamics, and impacts of viral invasion in spiroplasma.</title>
        <authorList>
            <person name="Ku C."/>
            <person name="Lo W.S."/>
            <person name="Chen L.L."/>
            <person name="Kuo C.H."/>
        </authorList>
    </citation>
    <scope>NUCLEOTIDE SEQUENCE [LARGE SCALE GENOMIC DNA]</scope>
    <source>
        <strain evidence="2 3">DF-1</strain>
    </source>
</reference>
<dbReference type="InterPro" id="IPR030945">
    <property type="entry name" value="EcfS_MSC_0063"/>
</dbReference>
<dbReference type="RefSeq" id="WP_016339090.1">
    <property type="nucleotide sequence ID" value="NC_021280.1"/>
</dbReference>
<name>R4UIY0_9MOLU</name>
<dbReference type="OrthoDB" id="390333at2"/>
<dbReference type="EMBL" id="CP005077">
    <property type="protein sequence ID" value="AGM25266.1"/>
    <property type="molecule type" value="Genomic_DNA"/>
</dbReference>
<feature type="transmembrane region" description="Helical" evidence="1">
    <location>
        <begin position="137"/>
        <end position="154"/>
    </location>
</feature>
<dbReference type="NCBIfam" id="TIGR04522">
    <property type="entry name" value="EcfS_MSC_0063"/>
    <property type="match status" value="1"/>
</dbReference>
<dbReference type="AlphaFoldDB" id="R4UIY0"/>
<organism evidence="2 3">
    <name type="scientific">Spiroplasma chrysopicola DF-1</name>
    <dbReference type="NCBI Taxonomy" id="1276227"/>
    <lineage>
        <taxon>Bacteria</taxon>
        <taxon>Bacillati</taxon>
        <taxon>Mycoplasmatota</taxon>
        <taxon>Mollicutes</taxon>
        <taxon>Entomoplasmatales</taxon>
        <taxon>Spiroplasmataceae</taxon>
        <taxon>Spiroplasma</taxon>
    </lineage>
</organism>
<protein>
    <submittedName>
        <fullName evidence="2">Uncharacterized protein</fullName>
    </submittedName>
</protein>
<keyword evidence="1" id="KW-1133">Transmembrane helix</keyword>
<dbReference type="Proteomes" id="UP000013964">
    <property type="component" value="Chromosome"/>
</dbReference>
<sequence length="189" mass="21336">MYRLKSLKYLVTTGVITGLLIALAYVTQFIRIGSTQSILQLADGLFLSLIILIPGPMMLISGIIYVGVIDLLTGSFVYIPISMAIRMLMFFITAFGYKILTRYVAFFLSSLMTYLYVIPAYFLFGPAVGVVEVINDSIQIGVSIVLAIIISLGLEKVNRRYQQRLWNDEEFLIYKKIKPKVSQDLIIEK</sequence>
<feature type="transmembrane region" description="Helical" evidence="1">
    <location>
        <begin position="104"/>
        <end position="125"/>
    </location>
</feature>
<dbReference type="HOGENOM" id="CLU_1502558_0_0_14"/>
<feature type="transmembrane region" description="Helical" evidence="1">
    <location>
        <begin position="6"/>
        <end position="26"/>
    </location>
</feature>
<evidence type="ECO:0000256" key="1">
    <source>
        <dbReference type="SAM" id="Phobius"/>
    </source>
</evidence>
<dbReference type="Gene3D" id="1.10.1760.20">
    <property type="match status" value="1"/>
</dbReference>
<keyword evidence="1" id="KW-0812">Transmembrane</keyword>
<dbReference type="eggNOG" id="COG4720">
    <property type="taxonomic scope" value="Bacteria"/>
</dbReference>
<keyword evidence="1" id="KW-0472">Membrane</keyword>
<feature type="transmembrane region" description="Helical" evidence="1">
    <location>
        <begin position="46"/>
        <end position="69"/>
    </location>
</feature>
<dbReference type="PATRIC" id="fig|1276227.3.peg.696"/>
<dbReference type="KEGG" id="scr:SCHRY_v1c06900"/>
<feature type="transmembrane region" description="Helical" evidence="1">
    <location>
        <begin position="75"/>
        <end position="97"/>
    </location>
</feature>
<accession>R4UIY0</accession>
<dbReference type="STRING" id="1276227.SCHRY_v1c06900"/>
<evidence type="ECO:0000313" key="3">
    <source>
        <dbReference type="Proteomes" id="UP000013964"/>
    </source>
</evidence>
<keyword evidence="3" id="KW-1185">Reference proteome</keyword>
<proteinExistence type="predicted"/>
<evidence type="ECO:0000313" key="2">
    <source>
        <dbReference type="EMBL" id="AGM25266.1"/>
    </source>
</evidence>
<gene>
    <name evidence="2" type="ORF">SCHRY_v1c06900</name>
</gene>